<keyword evidence="2" id="KW-1185">Reference proteome</keyword>
<dbReference type="EMBL" id="JAPESX010000294">
    <property type="protein sequence ID" value="KAJ8122081.1"/>
    <property type="molecule type" value="Genomic_DNA"/>
</dbReference>
<evidence type="ECO:0000313" key="1">
    <source>
        <dbReference type="EMBL" id="KAJ8122081.1"/>
    </source>
</evidence>
<accession>A0ACC2J3S1</accession>
<gene>
    <name evidence="1" type="ORF">ONZ43_g1635</name>
</gene>
<reference evidence="1" key="1">
    <citation type="submission" date="2022-11" db="EMBL/GenBank/DDBJ databases">
        <title>Genome Sequence of Nemania bipapillata.</title>
        <authorList>
            <person name="Buettner E."/>
        </authorList>
    </citation>
    <scope>NUCLEOTIDE SEQUENCE</scope>
    <source>
        <strain evidence="1">CP14</strain>
    </source>
</reference>
<proteinExistence type="predicted"/>
<name>A0ACC2J3S1_9PEZI</name>
<evidence type="ECO:0000313" key="2">
    <source>
        <dbReference type="Proteomes" id="UP001153334"/>
    </source>
</evidence>
<protein>
    <submittedName>
        <fullName evidence="1">Uncharacterized protein</fullName>
    </submittedName>
</protein>
<organism evidence="1 2">
    <name type="scientific">Nemania bipapillata</name>
    <dbReference type="NCBI Taxonomy" id="110536"/>
    <lineage>
        <taxon>Eukaryota</taxon>
        <taxon>Fungi</taxon>
        <taxon>Dikarya</taxon>
        <taxon>Ascomycota</taxon>
        <taxon>Pezizomycotina</taxon>
        <taxon>Sordariomycetes</taxon>
        <taxon>Xylariomycetidae</taxon>
        <taxon>Xylariales</taxon>
        <taxon>Xylariaceae</taxon>
        <taxon>Nemania</taxon>
    </lineage>
</organism>
<comment type="caution">
    <text evidence="1">The sequence shown here is derived from an EMBL/GenBank/DDBJ whole genome shotgun (WGS) entry which is preliminary data.</text>
</comment>
<sequence length="144" mass="16345">MPVPWQPNVPKVPKSRFNVDAYLHPSIERPGSFNVPGGYFLEDDLQGFDPAFFKISQAEALWMDPQQRKLLEVVYEAFESSGWTLDDVSGKRMGCFVGSFTNDFQQMVGNEHDFRHPYVATGIDTGAIAPRISYVYNLTVKYNT</sequence>
<dbReference type="Proteomes" id="UP001153334">
    <property type="component" value="Unassembled WGS sequence"/>
</dbReference>